<reference evidence="2 3" key="1">
    <citation type="journal article" date="2023" name="Plants (Basel)">
        <title>Bridging the Gap: Combining Genomics and Transcriptomics Approaches to Understand Stylosanthes scabra, an Orphan Legume from the Brazilian Caatinga.</title>
        <authorList>
            <person name="Ferreira-Neto J.R.C."/>
            <person name="da Silva M.D."/>
            <person name="Binneck E."/>
            <person name="de Melo N.F."/>
            <person name="da Silva R.H."/>
            <person name="de Melo A.L.T.M."/>
            <person name="Pandolfi V."/>
            <person name="Bustamante F.O."/>
            <person name="Brasileiro-Vidal A.C."/>
            <person name="Benko-Iseppon A.M."/>
        </authorList>
    </citation>
    <scope>NUCLEOTIDE SEQUENCE [LARGE SCALE GENOMIC DNA]</scope>
    <source>
        <tissue evidence="2">Leaves</tissue>
    </source>
</reference>
<evidence type="ECO:0000313" key="3">
    <source>
        <dbReference type="Proteomes" id="UP001341840"/>
    </source>
</evidence>
<protein>
    <submittedName>
        <fullName evidence="2">Uncharacterized protein</fullName>
    </submittedName>
</protein>
<feature type="compositionally biased region" description="Pro residues" evidence="1">
    <location>
        <begin position="72"/>
        <end position="87"/>
    </location>
</feature>
<comment type="caution">
    <text evidence="2">The sequence shown here is derived from an EMBL/GenBank/DDBJ whole genome shotgun (WGS) entry which is preliminary data.</text>
</comment>
<dbReference type="Proteomes" id="UP001341840">
    <property type="component" value="Unassembled WGS sequence"/>
</dbReference>
<evidence type="ECO:0000256" key="1">
    <source>
        <dbReference type="SAM" id="MobiDB-lite"/>
    </source>
</evidence>
<evidence type="ECO:0000313" key="2">
    <source>
        <dbReference type="EMBL" id="MED6164943.1"/>
    </source>
</evidence>
<feature type="region of interest" description="Disordered" evidence="1">
    <location>
        <begin position="22"/>
        <end position="98"/>
    </location>
</feature>
<organism evidence="2 3">
    <name type="scientific">Stylosanthes scabra</name>
    <dbReference type="NCBI Taxonomy" id="79078"/>
    <lineage>
        <taxon>Eukaryota</taxon>
        <taxon>Viridiplantae</taxon>
        <taxon>Streptophyta</taxon>
        <taxon>Embryophyta</taxon>
        <taxon>Tracheophyta</taxon>
        <taxon>Spermatophyta</taxon>
        <taxon>Magnoliopsida</taxon>
        <taxon>eudicotyledons</taxon>
        <taxon>Gunneridae</taxon>
        <taxon>Pentapetalae</taxon>
        <taxon>rosids</taxon>
        <taxon>fabids</taxon>
        <taxon>Fabales</taxon>
        <taxon>Fabaceae</taxon>
        <taxon>Papilionoideae</taxon>
        <taxon>50 kb inversion clade</taxon>
        <taxon>dalbergioids sensu lato</taxon>
        <taxon>Dalbergieae</taxon>
        <taxon>Pterocarpus clade</taxon>
        <taxon>Stylosanthes</taxon>
    </lineage>
</organism>
<gene>
    <name evidence="2" type="ORF">PIB30_094994</name>
</gene>
<proteinExistence type="predicted"/>
<dbReference type="EMBL" id="JASCZI010122967">
    <property type="protein sequence ID" value="MED6164943.1"/>
    <property type="molecule type" value="Genomic_DNA"/>
</dbReference>
<sequence>MTRGDRGRGRGTVAGVQVVVEAGLGRGPAFLSTSEIQRPGPRPHLSPRLQSSPHPPFQRRPTHTQTTTGSEEPPPPEPEPMPWPPVNNPLSEGEEEDIDMEEELARQAGRVYLHWDDGNW</sequence>
<keyword evidence="3" id="KW-1185">Reference proteome</keyword>
<accession>A0ABU6UZ75</accession>
<name>A0ABU6UZ75_9FABA</name>